<dbReference type="Proteomes" id="UP000050961">
    <property type="component" value="Unassembled WGS sequence"/>
</dbReference>
<evidence type="ECO:0000256" key="2">
    <source>
        <dbReference type="SAM" id="Phobius"/>
    </source>
</evidence>
<comment type="caution">
    <text evidence="4">The sequence shown here is derived from an EMBL/GenBank/DDBJ whole genome shotgun (WGS) entry which is preliminary data.</text>
</comment>
<keyword evidence="2" id="KW-0472">Membrane</keyword>
<evidence type="ECO:0000259" key="3">
    <source>
        <dbReference type="Pfam" id="PF02517"/>
    </source>
</evidence>
<dbReference type="GO" id="GO:0004175">
    <property type="term" value="F:endopeptidase activity"/>
    <property type="evidence" value="ECO:0007669"/>
    <property type="project" value="UniProtKB-ARBA"/>
</dbReference>
<feature type="domain" description="CAAX prenyl protease 2/Lysostaphin resistance protein A-like" evidence="3">
    <location>
        <begin position="132"/>
        <end position="227"/>
    </location>
</feature>
<name>A0A023CY76_9LACO</name>
<feature type="transmembrane region" description="Helical" evidence="2">
    <location>
        <begin position="12"/>
        <end position="35"/>
    </location>
</feature>
<feature type="transmembrane region" description="Helical" evidence="2">
    <location>
        <begin position="169"/>
        <end position="188"/>
    </location>
</feature>
<dbReference type="eggNOG" id="COG1266">
    <property type="taxonomic scope" value="Bacteria"/>
</dbReference>
<dbReference type="GO" id="GO:0080120">
    <property type="term" value="P:CAAX-box protein maturation"/>
    <property type="evidence" value="ECO:0007669"/>
    <property type="project" value="UniProtKB-ARBA"/>
</dbReference>
<keyword evidence="2" id="KW-0812">Transmembrane</keyword>
<accession>A0A023CY76</accession>
<evidence type="ECO:0000256" key="1">
    <source>
        <dbReference type="ARBA" id="ARBA00009067"/>
    </source>
</evidence>
<gene>
    <name evidence="4" type="ORF">FD15_GL000914</name>
</gene>
<feature type="transmembrane region" description="Helical" evidence="2">
    <location>
        <begin position="194"/>
        <end position="211"/>
    </location>
</feature>
<dbReference type="InterPro" id="IPR003675">
    <property type="entry name" value="Rce1/LyrA-like_dom"/>
</dbReference>
<dbReference type="AlphaFoldDB" id="A0A023CY76"/>
<dbReference type="PATRIC" id="fig|1423806.3.peg.932"/>
<feature type="transmembrane region" description="Helical" evidence="2">
    <location>
        <begin position="41"/>
        <end position="63"/>
    </location>
</feature>
<evidence type="ECO:0000313" key="4">
    <source>
        <dbReference type="EMBL" id="KRN07623.1"/>
    </source>
</evidence>
<keyword evidence="5" id="KW-1185">Reference proteome</keyword>
<protein>
    <recommendedName>
        <fullName evidence="3">CAAX prenyl protease 2/Lysostaphin resistance protein A-like domain-containing protein</fullName>
    </recommendedName>
</protein>
<sequence>MKIKVRETILFLKNIFTVIFITWFIGLFMEFPIAFPGTKNSIFRILLGVIFYVFEIIGLYIFGNWIKKERNSKWSSPIDKMGNFRNKRTWIIICICLLIALAVAFVYQHINVWMNIPETSNDRVFSKYNQSGSILFLSSVVLFGPICEEMIYRHCFFSFVNFEQYLNKYWVILTVLINGVFFAFLHSGCNLVPFIYYSLIGITLASCYVLNDGDVKTSIFVHIVGNTIITLFF</sequence>
<reference evidence="4 5" key="1">
    <citation type="journal article" date="2015" name="Genome Announc.">
        <title>Expanding the biotechnology potential of lactobacilli through comparative genomics of 213 strains and associated genera.</title>
        <authorList>
            <person name="Sun Z."/>
            <person name="Harris H.M."/>
            <person name="McCann A."/>
            <person name="Guo C."/>
            <person name="Argimon S."/>
            <person name="Zhang W."/>
            <person name="Yang X."/>
            <person name="Jeffery I.B."/>
            <person name="Cooney J.C."/>
            <person name="Kagawa T.F."/>
            <person name="Liu W."/>
            <person name="Song Y."/>
            <person name="Salvetti E."/>
            <person name="Wrobel A."/>
            <person name="Rasinkangas P."/>
            <person name="Parkhill J."/>
            <person name="Rea M.C."/>
            <person name="O'Sullivan O."/>
            <person name="Ritari J."/>
            <person name="Douillard F.P."/>
            <person name="Paul Ross R."/>
            <person name="Yang R."/>
            <person name="Briner A.E."/>
            <person name="Felis G.E."/>
            <person name="de Vos W.M."/>
            <person name="Barrangou R."/>
            <person name="Klaenhammer T.R."/>
            <person name="Caufield P.W."/>
            <person name="Cui Y."/>
            <person name="Zhang H."/>
            <person name="O'Toole P.W."/>
        </authorList>
    </citation>
    <scope>NUCLEOTIDE SEQUENCE [LARGE SCALE GENOMIC DNA]</scope>
    <source>
        <strain evidence="4 5">DSM 21376</strain>
    </source>
</reference>
<keyword evidence="2" id="KW-1133">Transmembrane helix</keyword>
<dbReference type="Pfam" id="PF02517">
    <property type="entry name" value="Rce1-like"/>
    <property type="match status" value="1"/>
</dbReference>
<dbReference type="OrthoDB" id="8607342at2"/>
<organism evidence="4 5">
    <name type="scientific">Liquorilactobacillus sucicola DSM 21376 = JCM 15457</name>
    <dbReference type="NCBI Taxonomy" id="1423806"/>
    <lineage>
        <taxon>Bacteria</taxon>
        <taxon>Bacillati</taxon>
        <taxon>Bacillota</taxon>
        <taxon>Bacilli</taxon>
        <taxon>Lactobacillales</taxon>
        <taxon>Lactobacillaceae</taxon>
        <taxon>Liquorilactobacillus</taxon>
    </lineage>
</organism>
<proteinExistence type="inferred from homology"/>
<feature type="transmembrane region" description="Helical" evidence="2">
    <location>
        <begin position="90"/>
        <end position="110"/>
    </location>
</feature>
<comment type="similarity">
    <text evidence="1">Belongs to the UPF0177 family.</text>
</comment>
<dbReference type="RefSeq" id="WP_051993348.1">
    <property type="nucleotide sequence ID" value="NZ_AYZF01000002.1"/>
</dbReference>
<dbReference type="EMBL" id="AYZF01000002">
    <property type="protein sequence ID" value="KRN07623.1"/>
    <property type="molecule type" value="Genomic_DNA"/>
</dbReference>
<evidence type="ECO:0000313" key="5">
    <source>
        <dbReference type="Proteomes" id="UP000050961"/>
    </source>
</evidence>
<feature type="transmembrane region" description="Helical" evidence="2">
    <location>
        <begin position="130"/>
        <end position="148"/>
    </location>
</feature>
<dbReference type="STRING" id="1423806.FD15_GL000914"/>